<dbReference type="EMBL" id="JARTLD010000045">
    <property type="protein sequence ID" value="MED5019156.1"/>
    <property type="molecule type" value="Genomic_DNA"/>
</dbReference>
<reference evidence="1 2" key="1">
    <citation type="submission" date="2023-03" db="EMBL/GenBank/DDBJ databases">
        <title>Bacillus Genome Sequencing.</title>
        <authorList>
            <person name="Dunlap C."/>
        </authorList>
    </citation>
    <scope>NUCLEOTIDE SEQUENCE [LARGE SCALE GENOMIC DNA]</scope>
    <source>
        <strain evidence="1 2">NRS-52</strain>
    </source>
</reference>
<organism evidence="1 2">
    <name type="scientific">Paenibacillus chibensis</name>
    <dbReference type="NCBI Taxonomy" id="59846"/>
    <lineage>
        <taxon>Bacteria</taxon>
        <taxon>Bacillati</taxon>
        <taxon>Bacillota</taxon>
        <taxon>Bacilli</taxon>
        <taxon>Bacillales</taxon>
        <taxon>Paenibacillaceae</taxon>
        <taxon>Paenibacillus</taxon>
    </lineage>
</organism>
<proteinExistence type="predicted"/>
<evidence type="ECO:0000313" key="1">
    <source>
        <dbReference type="EMBL" id="MED5019156.1"/>
    </source>
</evidence>
<comment type="caution">
    <text evidence="1">The sequence shown here is derived from an EMBL/GenBank/DDBJ whole genome shotgun (WGS) entry which is preliminary data.</text>
</comment>
<name>A0ABU6PWA2_9BACL</name>
<protein>
    <recommendedName>
        <fullName evidence="3">Phage ABA sandwich domain-containing protein</fullName>
    </recommendedName>
</protein>
<evidence type="ECO:0008006" key="3">
    <source>
        <dbReference type="Google" id="ProtNLM"/>
    </source>
</evidence>
<keyword evidence="2" id="KW-1185">Reference proteome</keyword>
<dbReference type="Proteomes" id="UP001343257">
    <property type="component" value="Unassembled WGS sequence"/>
</dbReference>
<accession>A0ABU6PWA2</accession>
<evidence type="ECO:0000313" key="2">
    <source>
        <dbReference type="Proteomes" id="UP001343257"/>
    </source>
</evidence>
<dbReference type="RefSeq" id="WP_328279940.1">
    <property type="nucleotide sequence ID" value="NZ_JARTLD010000045.1"/>
</dbReference>
<gene>
    <name evidence="1" type="ORF">P9847_17740</name>
</gene>
<sequence>MDLSEKQQDALDQAHKHGGKLIRWNQGGFWTYPEAIPEEEESLSDASELAWSCTTNTIFALVRRGYMIMDDWKHCSLAEDFYTEDARKGENA</sequence>